<name>X0TM67_9ZZZZ</name>
<organism evidence="9">
    <name type="scientific">marine sediment metagenome</name>
    <dbReference type="NCBI Taxonomy" id="412755"/>
    <lineage>
        <taxon>unclassified sequences</taxon>
        <taxon>metagenomes</taxon>
        <taxon>ecological metagenomes</taxon>
    </lineage>
</organism>
<dbReference type="GO" id="GO:0008764">
    <property type="term" value="F:UDP-N-acetylmuramoylalanine-D-glutamate ligase activity"/>
    <property type="evidence" value="ECO:0007669"/>
    <property type="project" value="UniProtKB-EC"/>
</dbReference>
<gene>
    <name evidence="9" type="ORF">S01H1_29195</name>
</gene>
<comment type="subcellular location">
    <subcellularLocation>
        <location evidence="1">Cytoplasm</location>
    </subcellularLocation>
</comment>
<dbReference type="InterPro" id="IPR004101">
    <property type="entry name" value="Mur_ligase_C"/>
</dbReference>
<accession>X0TM67</accession>
<dbReference type="Pfam" id="PF08245">
    <property type="entry name" value="Mur_ligase_M"/>
    <property type="match status" value="1"/>
</dbReference>
<evidence type="ECO:0000256" key="3">
    <source>
        <dbReference type="ARBA" id="ARBA00022490"/>
    </source>
</evidence>
<evidence type="ECO:0000256" key="1">
    <source>
        <dbReference type="ARBA" id="ARBA00004496"/>
    </source>
</evidence>
<dbReference type="GO" id="GO:0008360">
    <property type="term" value="P:regulation of cell shape"/>
    <property type="evidence" value="ECO:0007669"/>
    <property type="project" value="InterPro"/>
</dbReference>
<dbReference type="InterPro" id="IPR013221">
    <property type="entry name" value="Mur_ligase_cen"/>
</dbReference>
<evidence type="ECO:0000256" key="4">
    <source>
        <dbReference type="ARBA" id="ARBA00022598"/>
    </source>
</evidence>
<feature type="domain" description="Mur ligase central" evidence="8">
    <location>
        <begin position="1"/>
        <end position="111"/>
    </location>
</feature>
<dbReference type="Gene3D" id="3.40.1190.10">
    <property type="entry name" value="Mur-like, catalytic domain"/>
    <property type="match status" value="1"/>
</dbReference>
<dbReference type="PANTHER" id="PTHR43692:SF1">
    <property type="entry name" value="UDP-N-ACETYLMURAMOYLALANINE--D-GLUTAMATE LIGASE"/>
    <property type="match status" value="1"/>
</dbReference>
<dbReference type="Gene3D" id="3.90.190.20">
    <property type="entry name" value="Mur ligase, C-terminal domain"/>
    <property type="match status" value="1"/>
</dbReference>
<dbReference type="InterPro" id="IPR036565">
    <property type="entry name" value="Mur-like_cat_sf"/>
</dbReference>
<dbReference type="InterPro" id="IPR005762">
    <property type="entry name" value="MurD"/>
</dbReference>
<evidence type="ECO:0000256" key="2">
    <source>
        <dbReference type="ARBA" id="ARBA00004752"/>
    </source>
</evidence>
<feature type="domain" description="Mur ligase C-terminal" evidence="7">
    <location>
        <begin position="132"/>
        <end position="243"/>
    </location>
</feature>
<feature type="non-terminal residue" evidence="9">
    <location>
        <position position="1"/>
    </location>
</feature>
<keyword evidence="3" id="KW-0963">Cytoplasm</keyword>
<evidence type="ECO:0000313" key="9">
    <source>
        <dbReference type="EMBL" id="GAF88356.1"/>
    </source>
</evidence>
<protein>
    <submittedName>
        <fullName evidence="9">Uncharacterized protein</fullName>
    </submittedName>
</protein>
<reference evidence="9" key="1">
    <citation type="journal article" date="2014" name="Front. Microbiol.">
        <title>High frequency of phylogenetically diverse reductive dehalogenase-homologous genes in deep subseafloor sedimentary metagenomes.</title>
        <authorList>
            <person name="Kawai M."/>
            <person name="Futagami T."/>
            <person name="Toyoda A."/>
            <person name="Takaki Y."/>
            <person name="Nishi S."/>
            <person name="Hori S."/>
            <person name="Arai W."/>
            <person name="Tsubouchi T."/>
            <person name="Morono Y."/>
            <person name="Uchiyama I."/>
            <person name="Ito T."/>
            <person name="Fujiyama A."/>
            <person name="Inagaki F."/>
            <person name="Takami H."/>
        </authorList>
    </citation>
    <scope>NUCLEOTIDE SEQUENCE</scope>
    <source>
        <strain evidence="9">Expedition CK06-06</strain>
    </source>
</reference>
<proteinExistence type="predicted"/>
<dbReference type="GO" id="GO:0051301">
    <property type="term" value="P:cell division"/>
    <property type="evidence" value="ECO:0007669"/>
    <property type="project" value="InterPro"/>
</dbReference>
<dbReference type="InterPro" id="IPR036615">
    <property type="entry name" value="Mur_ligase_C_dom_sf"/>
</dbReference>
<evidence type="ECO:0000259" key="8">
    <source>
        <dbReference type="Pfam" id="PF08245"/>
    </source>
</evidence>
<comment type="pathway">
    <text evidence="2">Cell wall biogenesis; peptidoglycan biosynthesis.</text>
</comment>
<sequence length="274" mass="30759">AIFLNLSQDHLDRYGGMTEYKKAKLRIFENQKDSDCAVLDYDDSAIRKLSESIKSRVFYFSVNQKVKGSYLSGEKLFVDFGNGAEEVCRKKDINLRGTHNLKNVLAAALAAKLINREINVVAPLKNFLGLRHRFEFITEKEGVSFIDDSKSTTVDSTLKALESFRGGRVVLIAGGRDKGSDYSLLLNQIKKIKYFILIGEASEKIRMAVSGLDIPIEEALTIREAVLLSKKAARKGDSVLLSPMCSSFDMFKNYRERGEVFRKAVFDVSSICKN</sequence>
<dbReference type="AlphaFoldDB" id="X0TM67"/>
<dbReference type="GO" id="GO:0005524">
    <property type="term" value="F:ATP binding"/>
    <property type="evidence" value="ECO:0007669"/>
    <property type="project" value="UniProtKB-KW"/>
</dbReference>
<dbReference type="GO" id="GO:0005737">
    <property type="term" value="C:cytoplasm"/>
    <property type="evidence" value="ECO:0007669"/>
    <property type="project" value="UniProtKB-SubCell"/>
</dbReference>
<evidence type="ECO:0000256" key="6">
    <source>
        <dbReference type="ARBA" id="ARBA00022840"/>
    </source>
</evidence>
<comment type="caution">
    <text evidence="9">The sequence shown here is derived from an EMBL/GenBank/DDBJ whole genome shotgun (WGS) entry which is preliminary data.</text>
</comment>
<dbReference type="PANTHER" id="PTHR43692">
    <property type="entry name" value="UDP-N-ACETYLMURAMOYLALANINE--D-GLUTAMATE LIGASE"/>
    <property type="match status" value="1"/>
</dbReference>
<evidence type="ECO:0000259" key="7">
    <source>
        <dbReference type="Pfam" id="PF02875"/>
    </source>
</evidence>
<keyword evidence="6" id="KW-0067">ATP-binding</keyword>
<dbReference type="Pfam" id="PF02875">
    <property type="entry name" value="Mur_ligase_C"/>
    <property type="match status" value="1"/>
</dbReference>
<dbReference type="UniPathway" id="UPA00219"/>
<dbReference type="EMBL" id="BARS01017886">
    <property type="protein sequence ID" value="GAF88356.1"/>
    <property type="molecule type" value="Genomic_DNA"/>
</dbReference>
<keyword evidence="5" id="KW-0547">Nucleotide-binding</keyword>
<dbReference type="SUPFAM" id="SSF53623">
    <property type="entry name" value="MurD-like peptide ligases, catalytic domain"/>
    <property type="match status" value="1"/>
</dbReference>
<dbReference type="NCBIfam" id="TIGR01087">
    <property type="entry name" value="murD"/>
    <property type="match status" value="1"/>
</dbReference>
<evidence type="ECO:0000256" key="5">
    <source>
        <dbReference type="ARBA" id="ARBA00022741"/>
    </source>
</evidence>
<dbReference type="GO" id="GO:0009252">
    <property type="term" value="P:peptidoglycan biosynthetic process"/>
    <property type="evidence" value="ECO:0007669"/>
    <property type="project" value="UniProtKB-UniPathway"/>
</dbReference>
<keyword evidence="4" id="KW-0436">Ligase</keyword>
<dbReference type="SUPFAM" id="SSF53244">
    <property type="entry name" value="MurD-like peptide ligases, peptide-binding domain"/>
    <property type="match status" value="1"/>
</dbReference>